<feature type="transmembrane region" description="Helical" evidence="1">
    <location>
        <begin position="160"/>
        <end position="180"/>
    </location>
</feature>
<gene>
    <name evidence="3" type="ordered locus">CTN_0154</name>
</gene>
<feature type="transmembrane region" description="Helical" evidence="1">
    <location>
        <begin position="39"/>
        <end position="61"/>
    </location>
</feature>
<dbReference type="EMBL" id="CP000916">
    <property type="protein sequence ID" value="ACM22330.1"/>
    <property type="molecule type" value="Genomic_DNA"/>
</dbReference>
<name>B9KBD4_THENN</name>
<feature type="transmembrane region" description="Helical" evidence="1">
    <location>
        <begin position="7"/>
        <end position="27"/>
    </location>
</feature>
<evidence type="ECO:0000313" key="3">
    <source>
        <dbReference type="EMBL" id="ACM22330.1"/>
    </source>
</evidence>
<evidence type="ECO:0000259" key="2">
    <source>
        <dbReference type="Pfam" id="PF14018"/>
    </source>
</evidence>
<dbReference type="HOGENOM" id="CLU_1342717_0_0_0"/>
<feature type="domain" description="DUF4234" evidence="2">
    <location>
        <begin position="158"/>
        <end position="197"/>
    </location>
</feature>
<evidence type="ECO:0000256" key="1">
    <source>
        <dbReference type="SAM" id="Phobius"/>
    </source>
</evidence>
<sequence length="204" mass="24030">MKRVSTNLAWIGVIFSIASTVLLVKYYGEILAGRQVHVFGLTALFLSMISSLSLFVVYRQWTVLLNENALKTQRLAESHGFDLKGVLLVPNWTYFTFVLFWFLSFLFPEVWLFSLLQVVFFVTFLHFLFEAARHLQEEKVRLYRVLFDVEFRPIIKERNVLTVLLLTLITFGVYWLYLIVELSKEINEFLDADERTMKNLEVKP</sequence>
<reference evidence="3 4" key="1">
    <citation type="journal article" date="2009" name="Biosci. Biotechnol. Biochem.">
        <title>WeGAS: a web-based microbial genome annotation system.</title>
        <authorList>
            <person name="Lee D."/>
            <person name="Seo H."/>
            <person name="Park C."/>
            <person name="Park K."/>
        </authorList>
    </citation>
    <scope>NUCLEOTIDE SEQUENCE [LARGE SCALE GENOMIC DNA]</scope>
    <source>
        <strain evidence="4">ATCC 49049 / DSM 4359 / NBRC 107923 / NS-E</strain>
    </source>
</reference>
<accession>B9KBD4</accession>
<dbReference type="AlphaFoldDB" id="B9KBD4"/>
<keyword evidence="4" id="KW-1185">Reference proteome</keyword>
<keyword evidence="1" id="KW-0812">Transmembrane</keyword>
<feature type="transmembrane region" description="Helical" evidence="1">
    <location>
        <begin position="110"/>
        <end position="129"/>
    </location>
</feature>
<evidence type="ECO:0000313" key="4">
    <source>
        <dbReference type="Proteomes" id="UP000000445"/>
    </source>
</evidence>
<dbReference type="InterPro" id="IPR025328">
    <property type="entry name" value="DUF4234"/>
</dbReference>
<proteinExistence type="predicted"/>
<dbReference type="Pfam" id="PF14018">
    <property type="entry name" value="DUF4234"/>
    <property type="match status" value="1"/>
</dbReference>
<protein>
    <recommendedName>
        <fullName evidence="2">DUF4234 domain-containing protein</fullName>
    </recommendedName>
</protein>
<organism evidence="3 4">
    <name type="scientific">Thermotoga neapolitana (strain ATCC 49049 / DSM 4359 / NBRC 107923 / NS-E)</name>
    <dbReference type="NCBI Taxonomy" id="309803"/>
    <lineage>
        <taxon>Bacteria</taxon>
        <taxon>Thermotogati</taxon>
        <taxon>Thermotogota</taxon>
        <taxon>Thermotogae</taxon>
        <taxon>Thermotogales</taxon>
        <taxon>Thermotogaceae</taxon>
        <taxon>Thermotoga</taxon>
    </lineage>
</organism>
<keyword evidence="1" id="KW-0472">Membrane</keyword>
<dbReference type="Proteomes" id="UP000000445">
    <property type="component" value="Chromosome"/>
</dbReference>
<dbReference type="KEGG" id="tna:CTN_0154"/>
<dbReference type="STRING" id="309803.CTN_0154"/>
<keyword evidence="1" id="KW-1133">Transmembrane helix</keyword>
<feature type="transmembrane region" description="Helical" evidence="1">
    <location>
        <begin position="81"/>
        <end position="104"/>
    </location>
</feature>